<evidence type="ECO:0008006" key="4">
    <source>
        <dbReference type="Google" id="ProtNLM"/>
    </source>
</evidence>
<gene>
    <name evidence="2" type="ORF">GWC95_06640</name>
</gene>
<name>A0ABW9ZR48_9BACT</name>
<sequence>MTRKNIIPILLFCCFSLLHPALFAGDRNDTTPLSTKQQALAYLDQQKDLQPSKFWPNVQPAAFLQNLRKNVENPIGIYEGRSTNFCAYSAMSYLPLHDDPLTFVSFLVKLYTQGKAVYGIEYFEPSREVKLAAGTLIFKGELDVRPADQLWFLSLADHFKGYLNFFDKHYNQGDENKMWAAVNFSKYNRMVRNLFNYKVDAIGSDIFRPGVRDIFEYLSDRLKTGTVALFVNNLDLYKKNHTRLKFSVPTHFVILLGVEETEDDKIAITYWDYGFRSRQVLTEKFLKKIIFGISHATKKTTHEK</sequence>
<protein>
    <recommendedName>
        <fullName evidence="4">Peptidase C39-like domain-containing protein</fullName>
    </recommendedName>
</protein>
<dbReference type="Proteomes" id="UP000753802">
    <property type="component" value="Unassembled WGS sequence"/>
</dbReference>
<dbReference type="EMBL" id="JAACJS010000011">
    <property type="protein sequence ID" value="NCI49591.1"/>
    <property type="molecule type" value="Genomic_DNA"/>
</dbReference>
<evidence type="ECO:0000256" key="1">
    <source>
        <dbReference type="SAM" id="SignalP"/>
    </source>
</evidence>
<comment type="caution">
    <text evidence="2">The sequence shown here is derived from an EMBL/GenBank/DDBJ whole genome shotgun (WGS) entry which is preliminary data.</text>
</comment>
<feature type="chain" id="PRO_5047071736" description="Peptidase C39-like domain-containing protein" evidence="1">
    <location>
        <begin position="25"/>
        <end position="304"/>
    </location>
</feature>
<dbReference type="RefSeq" id="WP_161817905.1">
    <property type="nucleotide sequence ID" value="NZ_JAACJS010000011.1"/>
</dbReference>
<proteinExistence type="predicted"/>
<evidence type="ECO:0000313" key="2">
    <source>
        <dbReference type="EMBL" id="NCI49591.1"/>
    </source>
</evidence>
<reference evidence="2 3" key="1">
    <citation type="submission" date="2020-01" db="EMBL/GenBank/DDBJ databases">
        <title>Genome analysis.</title>
        <authorList>
            <person name="Wu S."/>
            <person name="Wang G."/>
        </authorList>
    </citation>
    <scope>NUCLEOTIDE SEQUENCE [LARGE SCALE GENOMIC DNA]</scope>
    <source>
        <strain evidence="2 3">SYL130</strain>
    </source>
</reference>
<organism evidence="2 3">
    <name type="scientific">Sediminibacterium roseum</name>
    <dbReference type="NCBI Taxonomy" id="1978412"/>
    <lineage>
        <taxon>Bacteria</taxon>
        <taxon>Pseudomonadati</taxon>
        <taxon>Bacteroidota</taxon>
        <taxon>Chitinophagia</taxon>
        <taxon>Chitinophagales</taxon>
        <taxon>Chitinophagaceae</taxon>
        <taxon>Sediminibacterium</taxon>
    </lineage>
</organism>
<accession>A0ABW9ZR48</accession>
<keyword evidence="3" id="KW-1185">Reference proteome</keyword>
<evidence type="ECO:0000313" key="3">
    <source>
        <dbReference type="Proteomes" id="UP000753802"/>
    </source>
</evidence>
<feature type="signal peptide" evidence="1">
    <location>
        <begin position="1"/>
        <end position="24"/>
    </location>
</feature>
<keyword evidence="1" id="KW-0732">Signal</keyword>